<dbReference type="SUPFAM" id="SSF56672">
    <property type="entry name" value="DNA/RNA polymerases"/>
    <property type="match status" value="1"/>
</dbReference>
<dbReference type="Pfam" id="PF00078">
    <property type="entry name" value="RVT_1"/>
    <property type="match status" value="1"/>
</dbReference>
<dbReference type="InterPro" id="IPR043128">
    <property type="entry name" value="Rev_trsase/Diguanyl_cyclase"/>
</dbReference>
<sequence>MDVSMMAPPVRKRGAKRGSVLNDNLSLSDLVAKVSLMELAMTKLECTIKEYQITIDVQQNEIDRLRDDLDEAIRMRDPLPPTEPTVSSSMSLARPCSLYSDVVKRNPLFAKVSDRLALAKDLFNIDKKRTVAVVENLNDSKLDNQDAVDKCFFDEFCIAKNLPTPIKIHRVSCKNVDIYARPTKLEFTCQADRDEFLRGFSSSWRSYTKRLVGPRPVRARRDMTREELAVLYKVRKEAFIANANQGCIKPISLTHPLARLFERIVIKALTRDFAHRLSPLQFGFLNKRSCPLALLDSISEYHRMISKPKSWLDVIFIDFKKAFDSVPHDLLILKLLNFGIHPNLCDWFGSFLSGRISKVKIGEFLSVNHFHNTSGVLQGTVTGPFLFLIYINDLLYLFPEDVKVTAYADDLKIFCNNHDSLQKSIDVVISWCDKWKLALAESKTLVLHIGKSNPKFVYHVGTSKVQPTVCARDLGVFVDNDLNFESHISRIVNSALHKCRLILRSFRSSLPDFYFKLFNAYVRPTLEYGCELFHPSTFHLSRKLESPLSPRSKNFIRTQIKNCQSAISFVQAIIPDSQNLF</sequence>
<feature type="domain" description="Reverse transcriptase" evidence="2">
    <location>
        <begin position="215"/>
        <end position="464"/>
    </location>
</feature>
<organism evidence="3 4">
    <name type="scientific">Caenorhabditis japonica</name>
    <dbReference type="NCBI Taxonomy" id="281687"/>
    <lineage>
        <taxon>Eukaryota</taxon>
        <taxon>Metazoa</taxon>
        <taxon>Ecdysozoa</taxon>
        <taxon>Nematoda</taxon>
        <taxon>Chromadorea</taxon>
        <taxon>Rhabditida</taxon>
        <taxon>Rhabditina</taxon>
        <taxon>Rhabditomorpha</taxon>
        <taxon>Rhabditoidea</taxon>
        <taxon>Rhabditidae</taxon>
        <taxon>Peloderinae</taxon>
        <taxon>Caenorhabditis</taxon>
    </lineage>
</organism>
<keyword evidence="1" id="KW-0175">Coiled coil</keyword>
<evidence type="ECO:0000313" key="3">
    <source>
        <dbReference type="EnsemblMetazoa" id="CJA02770.1"/>
    </source>
</evidence>
<dbReference type="PROSITE" id="PS50878">
    <property type="entry name" value="RT_POL"/>
    <property type="match status" value="1"/>
</dbReference>
<dbReference type="PANTHER" id="PTHR33332">
    <property type="entry name" value="REVERSE TRANSCRIPTASE DOMAIN-CONTAINING PROTEIN"/>
    <property type="match status" value="1"/>
</dbReference>
<name>A0A8R1DI58_CAEJA</name>
<reference evidence="4" key="1">
    <citation type="submission" date="2010-08" db="EMBL/GenBank/DDBJ databases">
        <authorList>
            <consortium name="Caenorhabditis japonica Sequencing Consortium"/>
            <person name="Wilson R.K."/>
        </authorList>
    </citation>
    <scope>NUCLEOTIDE SEQUENCE [LARGE SCALE GENOMIC DNA]</scope>
    <source>
        <strain evidence="4">DF5081</strain>
    </source>
</reference>
<dbReference type="EnsemblMetazoa" id="CJA02770.1">
    <property type="protein sequence ID" value="CJA02770.1"/>
    <property type="gene ID" value="WBGene00121974"/>
</dbReference>
<proteinExistence type="predicted"/>
<dbReference type="CDD" id="cd01650">
    <property type="entry name" value="RT_nLTR_like"/>
    <property type="match status" value="1"/>
</dbReference>
<dbReference type="Gene3D" id="3.30.70.270">
    <property type="match status" value="1"/>
</dbReference>
<dbReference type="InterPro" id="IPR043502">
    <property type="entry name" value="DNA/RNA_pol_sf"/>
</dbReference>
<evidence type="ECO:0000256" key="1">
    <source>
        <dbReference type="SAM" id="Coils"/>
    </source>
</evidence>
<dbReference type="AlphaFoldDB" id="A0A8R1DI58"/>
<feature type="coiled-coil region" evidence="1">
    <location>
        <begin position="41"/>
        <end position="75"/>
    </location>
</feature>
<accession>A0A8R1DI58</accession>
<keyword evidence="4" id="KW-1185">Reference proteome</keyword>
<evidence type="ECO:0000313" key="4">
    <source>
        <dbReference type="Proteomes" id="UP000005237"/>
    </source>
</evidence>
<dbReference type="InterPro" id="IPR000477">
    <property type="entry name" value="RT_dom"/>
</dbReference>
<reference evidence="3" key="2">
    <citation type="submission" date="2022-06" db="UniProtKB">
        <authorList>
            <consortium name="EnsemblMetazoa"/>
        </authorList>
    </citation>
    <scope>IDENTIFICATION</scope>
    <source>
        <strain evidence="3">DF5081</strain>
    </source>
</reference>
<dbReference type="PRINTS" id="PR01345">
    <property type="entry name" value="CERVTRCPTASE"/>
</dbReference>
<evidence type="ECO:0000259" key="2">
    <source>
        <dbReference type="PROSITE" id="PS50878"/>
    </source>
</evidence>
<protein>
    <submittedName>
        <fullName evidence="3">Reverse transcriptase domain-containing protein</fullName>
    </submittedName>
</protein>
<dbReference type="Proteomes" id="UP000005237">
    <property type="component" value="Unassembled WGS sequence"/>
</dbReference>